<accession>A0A917SFX5</accession>
<dbReference type="InterPro" id="IPR051678">
    <property type="entry name" value="AGP_Transferase"/>
</dbReference>
<dbReference type="Gene3D" id="3.90.1200.10">
    <property type="match status" value="1"/>
</dbReference>
<organism evidence="2 3">
    <name type="scientific">Microlunatus endophyticus</name>
    <dbReference type="NCBI Taxonomy" id="1716077"/>
    <lineage>
        <taxon>Bacteria</taxon>
        <taxon>Bacillati</taxon>
        <taxon>Actinomycetota</taxon>
        <taxon>Actinomycetes</taxon>
        <taxon>Propionibacteriales</taxon>
        <taxon>Propionibacteriaceae</taxon>
        <taxon>Microlunatus</taxon>
    </lineage>
</organism>
<dbReference type="AlphaFoldDB" id="A0A917SFX5"/>
<name>A0A917SFX5_9ACTN</name>
<comment type="caution">
    <text evidence="2">The sequence shown here is derived from an EMBL/GenBank/DDBJ whole genome shotgun (WGS) entry which is preliminary data.</text>
</comment>
<evidence type="ECO:0000259" key="1">
    <source>
        <dbReference type="Pfam" id="PF01636"/>
    </source>
</evidence>
<sequence length="281" mass="31139">MPGAPLRPDQHRDELIKLARADGLEAELEIDLDSSESKVGWENVVLDTADGWIVRFPRDDEVAFDREMRLLELLHDRLPVPIPKIIRTGRRTRFAVYRRLDGAGLDVTGFEAADPLTRDRSAGSFGRFLAAMHDALSEDEITELAVPSIDRGGVDTTAERLPVGLRSRYNRVRQELGERLAARPARRVLLHDDFHLGNLVLDAPLGRLSGVWDFSCVCTGDPSFEFRYLLGDSRELAARIASAYAARTGHEIDLGVAAAALVMENVSDALEEGRDPAPYLT</sequence>
<feature type="domain" description="Aminoglycoside phosphotransferase" evidence="1">
    <location>
        <begin position="40"/>
        <end position="249"/>
    </location>
</feature>
<evidence type="ECO:0000313" key="2">
    <source>
        <dbReference type="EMBL" id="GGL77651.1"/>
    </source>
</evidence>
<dbReference type="Pfam" id="PF01636">
    <property type="entry name" value="APH"/>
    <property type="match status" value="1"/>
</dbReference>
<dbReference type="PANTHER" id="PTHR21310:SF15">
    <property type="entry name" value="AMINOGLYCOSIDE PHOSPHOTRANSFERASE DOMAIN-CONTAINING PROTEIN"/>
    <property type="match status" value="1"/>
</dbReference>
<protein>
    <recommendedName>
        <fullName evidence="1">Aminoglycoside phosphotransferase domain-containing protein</fullName>
    </recommendedName>
</protein>
<dbReference type="Gene3D" id="3.30.200.20">
    <property type="entry name" value="Phosphorylase Kinase, domain 1"/>
    <property type="match status" value="1"/>
</dbReference>
<keyword evidence="3" id="KW-1185">Reference proteome</keyword>
<dbReference type="EMBL" id="BMMZ01000012">
    <property type="protein sequence ID" value="GGL77651.1"/>
    <property type="molecule type" value="Genomic_DNA"/>
</dbReference>
<reference evidence="2" key="2">
    <citation type="submission" date="2020-09" db="EMBL/GenBank/DDBJ databases">
        <authorList>
            <person name="Sun Q."/>
            <person name="Zhou Y."/>
        </authorList>
    </citation>
    <scope>NUCLEOTIDE SEQUENCE</scope>
    <source>
        <strain evidence="2">CGMCC 4.7306</strain>
    </source>
</reference>
<reference evidence="2" key="1">
    <citation type="journal article" date="2014" name="Int. J. Syst. Evol. Microbiol.">
        <title>Complete genome sequence of Corynebacterium casei LMG S-19264T (=DSM 44701T), isolated from a smear-ripened cheese.</title>
        <authorList>
            <consortium name="US DOE Joint Genome Institute (JGI-PGF)"/>
            <person name="Walter F."/>
            <person name="Albersmeier A."/>
            <person name="Kalinowski J."/>
            <person name="Ruckert C."/>
        </authorList>
    </citation>
    <scope>NUCLEOTIDE SEQUENCE</scope>
    <source>
        <strain evidence="2">CGMCC 4.7306</strain>
    </source>
</reference>
<dbReference type="Proteomes" id="UP000613840">
    <property type="component" value="Unassembled WGS sequence"/>
</dbReference>
<dbReference type="InterPro" id="IPR002575">
    <property type="entry name" value="Aminoglycoside_PTrfase"/>
</dbReference>
<dbReference type="PANTHER" id="PTHR21310">
    <property type="entry name" value="AMINOGLYCOSIDE PHOSPHOTRANSFERASE-RELATED-RELATED"/>
    <property type="match status" value="1"/>
</dbReference>
<proteinExistence type="predicted"/>
<evidence type="ECO:0000313" key="3">
    <source>
        <dbReference type="Proteomes" id="UP000613840"/>
    </source>
</evidence>
<gene>
    <name evidence="2" type="ORF">GCM10011575_39790</name>
</gene>
<dbReference type="SUPFAM" id="SSF56112">
    <property type="entry name" value="Protein kinase-like (PK-like)"/>
    <property type="match status" value="1"/>
</dbReference>
<dbReference type="InterPro" id="IPR011009">
    <property type="entry name" value="Kinase-like_dom_sf"/>
</dbReference>
<dbReference type="RefSeq" id="WP_188897129.1">
    <property type="nucleotide sequence ID" value="NZ_BMMZ01000012.1"/>
</dbReference>